<dbReference type="EMBL" id="BAAALF010000014">
    <property type="protein sequence ID" value="GAA1225058.1"/>
    <property type="molecule type" value="Genomic_DNA"/>
</dbReference>
<proteinExistence type="predicted"/>
<name>A0ABP4GHD6_9ACTN</name>
<gene>
    <name evidence="1" type="ORF">GCM10009665_14190</name>
</gene>
<evidence type="ECO:0000313" key="1">
    <source>
        <dbReference type="EMBL" id="GAA1225058.1"/>
    </source>
</evidence>
<protein>
    <submittedName>
        <fullName evidence="1">Uncharacterized protein</fullName>
    </submittedName>
</protein>
<reference evidence="2" key="1">
    <citation type="journal article" date="2019" name="Int. J. Syst. Evol. Microbiol.">
        <title>The Global Catalogue of Microorganisms (GCM) 10K type strain sequencing project: providing services to taxonomists for standard genome sequencing and annotation.</title>
        <authorList>
            <consortium name="The Broad Institute Genomics Platform"/>
            <consortium name="The Broad Institute Genome Sequencing Center for Infectious Disease"/>
            <person name="Wu L."/>
            <person name="Ma J."/>
        </authorList>
    </citation>
    <scope>NUCLEOTIDE SEQUENCE [LARGE SCALE GENOMIC DNA]</scope>
    <source>
        <strain evidence="2">JCM 13004</strain>
    </source>
</reference>
<evidence type="ECO:0000313" key="2">
    <source>
        <dbReference type="Proteomes" id="UP001500037"/>
    </source>
</evidence>
<sequence length="69" mass="7348">MTHGTPPLDALSTVTGMLAAPGPFLTLFRPTFARTGVQRADRERVLTVDRPAAASCGNRLPGWPAAQYP</sequence>
<keyword evidence="2" id="KW-1185">Reference proteome</keyword>
<organism evidence="1 2">
    <name type="scientific">Kitasatospora nipponensis</name>
    <dbReference type="NCBI Taxonomy" id="258049"/>
    <lineage>
        <taxon>Bacteria</taxon>
        <taxon>Bacillati</taxon>
        <taxon>Actinomycetota</taxon>
        <taxon>Actinomycetes</taxon>
        <taxon>Kitasatosporales</taxon>
        <taxon>Streptomycetaceae</taxon>
        <taxon>Kitasatospora</taxon>
    </lineage>
</organism>
<comment type="caution">
    <text evidence="1">The sequence shown here is derived from an EMBL/GenBank/DDBJ whole genome shotgun (WGS) entry which is preliminary data.</text>
</comment>
<accession>A0ABP4GHD6</accession>
<dbReference type="Proteomes" id="UP001500037">
    <property type="component" value="Unassembled WGS sequence"/>
</dbReference>